<feature type="compositionally biased region" description="Basic and acidic residues" evidence="1">
    <location>
        <begin position="165"/>
        <end position="175"/>
    </location>
</feature>
<proteinExistence type="predicted"/>
<dbReference type="AlphaFoldDB" id="A0A5Q3QGM6"/>
<name>A0A5Q3QGM6_9PSEU</name>
<protein>
    <submittedName>
        <fullName evidence="2">Uncharacterized protein</fullName>
    </submittedName>
</protein>
<reference evidence="3" key="1">
    <citation type="submission" date="2019-11" db="EMBL/GenBank/DDBJ databases">
        <title>The complete genome sequence of Saccharopolyspora sp. E2A.</title>
        <authorList>
            <person name="Zhang G."/>
        </authorList>
    </citation>
    <scope>NUCLEOTIDE SEQUENCE [LARGE SCALE GENOMIC DNA]</scope>
    <source>
        <strain evidence="3">E2A</strain>
    </source>
</reference>
<keyword evidence="3" id="KW-1185">Reference proteome</keyword>
<organism evidence="2 3">
    <name type="scientific">Allosaccharopolyspora coralli</name>
    <dbReference type="NCBI Taxonomy" id="2665642"/>
    <lineage>
        <taxon>Bacteria</taxon>
        <taxon>Bacillati</taxon>
        <taxon>Actinomycetota</taxon>
        <taxon>Actinomycetes</taxon>
        <taxon>Pseudonocardiales</taxon>
        <taxon>Pseudonocardiaceae</taxon>
        <taxon>Allosaccharopolyspora</taxon>
    </lineage>
</organism>
<feature type="region of interest" description="Disordered" evidence="1">
    <location>
        <begin position="135"/>
        <end position="175"/>
    </location>
</feature>
<evidence type="ECO:0000313" key="2">
    <source>
        <dbReference type="EMBL" id="QGK70685.1"/>
    </source>
</evidence>
<dbReference type="KEGG" id="sace:GIY23_15220"/>
<dbReference type="Proteomes" id="UP000371041">
    <property type="component" value="Chromosome"/>
</dbReference>
<sequence length="175" mass="18665">MGTTESWSVQELPQPCDEWADLVRAASAAGRWAARELARRCPSRYLDRGGEVAVRVEPVDSPVAAWMEVDGLGGRSSDGSGVVIPIRVTADDLRPAEEAASKAESLLVRYAYAAAYCSVLAEQAGVAADIRFTSHERSARPPEQRMPVTSDAPAAPPGRPSSPARSEHLVAEPDL</sequence>
<gene>
    <name evidence="2" type="ORF">GIY23_15220</name>
</gene>
<evidence type="ECO:0000256" key="1">
    <source>
        <dbReference type="SAM" id="MobiDB-lite"/>
    </source>
</evidence>
<dbReference type="RefSeq" id="WP_154077267.1">
    <property type="nucleotide sequence ID" value="NZ_CP045929.1"/>
</dbReference>
<evidence type="ECO:0000313" key="3">
    <source>
        <dbReference type="Proteomes" id="UP000371041"/>
    </source>
</evidence>
<dbReference type="EMBL" id="CP045929">
    <property type="protein sequence ID" value="QGK70685.1"/>
    <property type="molecule type" value="Genomic_DNA"/>
</dbReference>
<accession>A0A5Q3QGM6</accession>